<dbReference type="InterPro" id="IPR004244">
    <property type="entry name" value="Transposase_22"/>
</dbReference>
<accession>A0A8C5R7F0</accession>
<evidence type="ECO:0000256" key="1">
    <source>
        <dbReference type="SAM" id="MobiDB-lite"/>
    </source>
</evidence>
<dbReference type="Proteomes" id="UP000694569">
    <property type="component" value="Unplaced"/>
</dbReference>
<name>A0A8C5R7F0_9ANUR</name>
<dbReference type="AlphaFoldDB" id="A0A8C5R7F0"/>
<feature type="compositionally biased region" description="Low complexity" evidence="1">
    <location>
        <begin position="51"/>
        <end position="62"/>
    </location>
</feature>
<dbReference type="PANTHER" id="PTHR11505">
    <property type="entry name" value="L1 TRANSPOSABLE ELEMENT-RELATED"/>
    <property type="match status" value="1"/>
</dbReference>
<evidence type="ECO:0000313" key="3">
    <source>
        <dbReference type="Proteomes" id="UP000694569"/>
    </source>
</evidence>
<reference evidence="2" key="1">
    <citation type="submission" date="2025-08" db="UniProtKB">
        <authorList>
            <consortium name="Ensembl"/>
        </authorList>
    </citation>
    <scope>IDENTIFICATION</scope>
</reference>
<dbReference type="GeneTree" id="ENSGT01010000228628"/>
<feature type="compositionally biased region" description="Basic and acidic residues" evidence="1">
    <location>
        <begin position="63"/>
        <end position="72"/>
    </location>
</feature>
<organism evidence="2 3">
    <name type="scientific">Leptobrachium leishanense</name>
    <name type="common">Leishan spiny toad</name>
    <dbReference type="NCBI Taxonomy" id="445787"/>
    <lineage>
        <taxon>Eukaryota</taxon>
        <taxon>Metazoa</taxon>
        <taxon>Chordata</taxon>
        <taxon>Craniata</taxon>
        <taxon>Vertebrata</taxon>
        <taxon>Euteleostomi</taxon>
        <taxon>Amphibia</taxon>
        <taxon>Batrachia</taxon>
        <taxon>Anura</taxon>
        <taxon>Pelobatoidea</taxon>
        <taxon>Megophryidae</taxon>
        <taxon>Leptobrachium</taxon>
    </lineage>
</organism>
<keyword evidence="3" id="KW-1185">Reference proteome</keyword>
<proteinExistence type="predicted"/>
<sequence length="364" mass="40499">MVKPRKTPHTPGPPETIPNARPGSIRQFWAPNKEATDQAAESKMAAARDASTPSSPSGSETGRAGERWDPPPDLHTLLRSLPTREDLATLTAGLQTSLLAEIRGLRDDLNGLQDRIAQVEVSQARQQKIAATHDTALATQHDAVQALARHVEDLKNRGRRNNIRVRGLPESENSPADLRHALTRLFNELLDRDPLTDIEFERCHRALRPRGPPDAPPRDVICCLLRHMVKEDIMAAARGSRSIVFADASVSLFQDLSPATLQSRRLLKPLTAALQTRNLQYKWLFPFGIQVRSRNGPIALRTGSELPAFLEALSLPLDTLPKWPDLVEMYSLPLGPPARQQRPRRRQRSVTQSSSQAANRPRND</sequence>
<dbReference type="Ensembl" id="ENSLLET00000050642.1">
    <property type="protein sequence ID" value="ENSLLEP00000048746.1"/>
    <property type="gene ID" value="ENSLLEG00000030696.1"/>
</dbReference>
<dbReference type="Gene3D" id="3.30.70.1820">
    <property type="entry name" value="L1 transposable element, RRM domain"/>
    <property type="match status" value="1"/>
</dbReference>
<dbReference type="OrthoDB" id="9909646at2759"/>
<feature type="compositionally biased region" description="Low complexity" evidence="1">
    <location>
        <begin position="349"/>
        <end position="358"/>
    </location>
</feature>
<feature type="region of interest" description="Disordered" evidence="1">
    <location>
        <begin position="334"/>
        <end position="364"/>
    </location>
</feature>
<evidence type="ECO:0000313" key="2">
    <source>
        <dbReference type="Ensembl" id="ENSLLEP00000048746.1"/>
    </source>
</evidence>
<reference evidence="2" key="2">
    <citation type="submission" date="2025-09" db="UniProtKB">
        <authorList>
            <consortium name="Ensembl"/>
        </authorList>
    </citation>
    <scope>IDENTIFICATION</scope>
</reference>
<protein>
    <submittedName>
        <fullName evidence="2">Uncharacterized protein</fullName>
    </submittedName>
</protein>
<feature type="region of interest" description="Disordered" evidence="1">
    <location>
        <begin position="1"/>
        <end position="76"/>
    </location>
</feature>